<geneLocation type="mitochondrion" evidence="3"/>
<evidence type="ECO:0000256" key="1">
    <source>
        <dbReference type="ARBA" id="ARBA00022980"/>
    </source>
</evidence>
<dbReference type="SUPFAM" id="SSF143800">
    <property type="entry name" value="L28p-like"/>
    <property type="match status" value="1"/>
</dbReference>
<name>M4QCH9_JAKLI</name>
<dbReference type="GO" id="GO:1990904">
    <property type="term" value="C:ribonucleoprotein complex"/>
    <property type="evidence" value="ECO:0007669"/>
    <property type="project" value="UniProtKB-KW"/>
</dbReference>
<accession>M4QCH9</accession>
<proteinExistence type="predicted"/>
<dbReference type="Gene3D" id="4.10.830.30">
    <property type="entry name" value="Ribosomal protein L31"/>
    <property type="match status" value="1"/>
</dbReference>
<dbReference type="GO" id="GO:0005840">
    <property type="term" value="C:ribosome"/>
    <property type="evidence" value="ECO:0007669"/>
    <property type="project" value="UniProtKB-KW"/>
</dbReference>
<evidence type="ECO:0000313" key="3">
    <source>
        <dbReference type="EMBL" id="AGH24249.1"/>
    </source>
</evidence>
<keyword evidence="3" id="KW-0496">Mitochondrion</keyword>
<keyword evidence="1 3" id="KW-0689">Ribosomal protein</keyword>
<sequence>MKKNTHLQLSENFTLNSDGSCVRMKRLVRGKTNLQMEMDTTNHPAWTKEKVTNKIQSTRGSKFQGKFELHSMKW</sequence>
<dbReference type="InterPro" id="IPR034704">
    <property type="entry name" value="Ribosomal_bL28/bL31-like_sf"/>
</dbReference>
<dbReference type="AlphaFoldDB" id="M4QCH9"/>
<organism evidence="3">
    <name type="scientific">Jakoba libera</name>
    <name type="common">Flagellate</name>
    <name type="synonym">Cryptobia libera</name>
    <dbReference type="NCBI Taxonomy" id="143017"/>
    <lineage>
        <taxon>Eukaryota</taxon>
        <taxon>Discoba</taxon>
        <taxon>Jakobida</taxon>
        <taxon>Histionina</taxon>
        <taxon>Jakobidae</taxon>
        <taxon>Jakoba</taxon>
    </lineage>
</organism>
<keyword evidence="2" id="KW-0687">Ribonucleoprotein</keyword>
<dbReference type="RefSeq" id="YP_007890755.1">
    <property type="nucleotide sequence ID" value="NC_021127.1"/>
</dbReference>
<evidence type="ECO:0000256" key="2">
    <source>
        <dbReference type="ARBA" id="ARBA00023274"/>
    </source>
</evidence>
<reference evidence="3" key="2">
    <citation type="journal article" date="2006" name="RNA">
        <title>Hybrid E. coli--Mitochondrial ribonuclease P RNAs are catalytically active.</title>
        <authorList>
            <person name="Seif E."/>
            <person name="Cadieux A."/>
            <person name="Lang B.F."/>
        </authorList>
    </citation>
    <scope>NUCLEOTIDE SEQUENCE</scope>
    <source>
        <strain evidence="3">ATCC 50422</strain>
    </source>
</reference>
<dbReference type="EMBL" id="KC353355">
    <property type="protein sequence ID" value="AGH24249.1"/>
    <property type="molecule type" value="Genomic_DNA"/>
</dbReference>
<reference evidence="3" key="3">
    <citation type="journal article" date="2013" name="Genome Biol. Evol.">
        <title>Strikingly bacteria-like and gene-rich mitochondrial genomes throughout jakobid protists.</title>
        <authorList>
            <person name="Burger G."/>
            <person name="Gray M.W."/>
            <person name="Forget L."/>
            <person name="Lang B.F."/>
        </authorList>
    </citation>
    <scope>NUCLEOTIDE SEQUENCE</scope>
    <source>
        <strain evidence="3">ATCC 50422</strain>
    </source>
</reference>
<dbReference type="InterPro" id="IPR042105">
    <property type="entry name" value="Ribosomal_bL31_sf"/>
</dbReference>
<reference evidence="3" key="1">
    <citation type="journal article" date="2004" name="RNA">
        <title>Mitochondrial 3' tRNA editing in the jakobid Seculamonas ecuadoriensis: a novel mechanism and implications for tRNA processing.</title>
        <authorList>
            <person name="Leigh J."/>
            <person name="Lang B.F."/>
        </authorList>
    </citation>
    <scope>NUCLEOTIDE SEQUENCE</scope>
    <source>
        <strain evidence="3">ATCC 50422</strain>
    </source>
</reference>
<dbReference type="GeneID" id="15333206"/>
<protein>
    <submittedName>
        <fullName evidence="3">Ribosomal protein L31</fullName>
    </submittedName>
</protein>
<gene>
    <name evidence="3" type="primary">rpl31</name>
</gene>